<accession>A0A9W7FIN1</accession>
<keyword evidence="3" id="KW-1185">Reference proteome</keyword>
<comment type="caution">
    <text evidence="2">The sequence shown here is derived from an EMBL/GenBank/DDBJ whole genome shotgun (WGS) entry which is preliminary data.</text>
</comment>
<dbReference type="Proteomes" id="UP001165082">
    <property type="component" value="Unassembled WGS sequence"/>
</dbReference>
<gene>
    <name evidence="2" type="ORF">TrRE_jg10960</name>
</gene>
<sequence length="72" mass="8970">MTYKREEFAHDTKDVKKKAKAKAKIELWRRKVREVEEVVKNYDEVEYKRRKKEEEARRKDQEKWDSQTKVRG</sequence>
<reference evidence="2" key="1">
    <citation type="submission" date="2022-07" db="EMBL/GenBank/DDBJ databases">
        <title>Genome analysis of Parmales, a sister group of diatoms, reveals the evolutionary specialization of diatoms from phago-mixotrophs to photoautotrophs.</title>
        <authorList>
            <person name="Ban H."/>
            <person name="Sato S."/>
            <person name="Yoshikawa S."/>
            <person name="Kazumasa Y."/>
            <person name="Nakamura Y."/>
            <person name="Ichinomiya M."/>
            <person name="Saitoh K."/>
            <person name="Sato N."/>
            <person name="Blanc-Mathieu R."/>
            <person name="Endo H."/>
            <person name="Kuwata A."/>
            <person name="Ogata H."/>
        </authorList>
    </citation>
    <scope>NUCLEOTIDE SEQUENCE</scope>
</reference>
<dbReference type="EMBL" id="BRXZ01000494">
    <property type="protein sequence ID" value="GMI12766.1"/>
    <property type="molecule type" value="Genomic_DNA"/>
</dbReference>
<evidence type="ECO:0000313" key="2">
    <source>
        <dbReference type="EMBL" id="GMI12766.1"/>
    </source>
</evidence>
<proteinExistence type="predicted"/>
<feature type="non-terminal residue" evidence="2">
    <location>
        <position position="72"/>
    </location>
</feature>
<name>A0A9W7FIN1_9STRA</name>
<dbReference type="AlphaFoldDB" id="A0A9W7FIN1"/>
<organism evidence="2 3">
    <name type="scientific">Triparma retinervis</name>
    <dbReference type="NCBI Taxonomy" id="2557542"/>
    <lineage>
        <taxon>Eukaryota</taxon>
        <taxon>Sar</taxon>
        <taxon>Stramenopiles</taxon>
        <taxon>Ochrophyta</taxon>
        <taxon>Bolidophyceae</taxon>
        <taxon>Parmales</taxon>
        <taxon>Triparmaceae</taxon>
        <taxon>Triparma</taxon>
    </lineage>
</organism>
<feature type="region of interest" description="Disordered" evidence="1">
    <location>
        <begin position="49"/>
        <end position="72"/>
    </location>
</feature>
<evidence type="ECO:0000313" key="3">
    <source>
        <dbReference type="Proteomes" id="UP001165082"/>
    </source>
</evidence>
<evidence type="ECO:0000256" key="1">
    <source>
        <dbReference type="SAM" id="MobiDB-lite"/>
    </source>
</evidence>
<protein>
    <submittedName>
        <fullName evidence="2">Uncharacterized protein</fullName>
    </submittedName>
</protein>